<accession>A0ABT3PLN3</accession>
<feature type="signal peptide" evidence="1">
    <location>
        <begin position="1"/>
        <end position="19"/>
    </location>
</feature>
<keyword evidence="3" id="KW-1185">Reference proteome</keyword>
<name>A0ABT3PLN3_9BACT</name>
<evidence type="ECO:0000313" key="3">
    <source>
        <dbReference type="Proteomes" id="UP001207918"/>
    </source>
</evidence>
<evidence type="ECO:0000256" key="1">
    <source>
        <dbReference type="SAM" id="SignalP"/>
    </source>
</evidence>
<dbReference type="RefSeq" id="WP_265765600.1">
    <property type="nucleotide sequence ID" value="NZ_JAGGJA010000005.1"/>
</dbReference>
<evidence type="ECO:0000313" key="2">
    <source>
        <dbReference type="EMBL" id="MCW9706860.1"/>
    </source>
</evidence>
<sequence length="432" mass="46186">MRKLVFIAFLCFCSTAALAQTEDEQAKSGSVYSKLGIGFPVGLANTGAQSMGVTGVSYNESNVAGLANPAHWGNTVYGLGSGGVSIRSYSATDGSGSARNADFGINQFQLQLPIVRGKFGMSGSFSPVTESSFRTYQEDVTYVGEGAAQDTVLYGIENKGGGGANRAELGFGWKISPNFSVGYAASAIFLSADNTFTGVFANSEYNPVSYAFETSGVGFGNRFGAQLRLPKTFGSQDALGLGLSVSLPVSIDAERKKTSGQNGSSISLTDSPNLGDGNITLPMTVNAGLSYHPSRLTMVATEGTYEGWSNFENDFKPSESNLFVDRYKIGLGFQYFPYITGSDKFLSQFKYRLGASYDTGHLEIQGQQINTLKFSLGLGILSPGPNSNSSIDLSFDYGIRGTNSLNLVKEQIWGVRLTLNLAEFMFFRPKLQ</sequence>
<dbReference type="Gene3D" id="2.40.160.60">
    <property type="entry name" value="Outer membrane protein transport protein (OMPP1/FadL/TodX)"/>
    <property type="match status" value="1"/>
</dbReference>
<keyword evidence="1" id="KW-0732">Signal</keyword>
<reference evidence="2 3" key="1">
    <citation type="submission" date="2021-03" db="EMBL/GenBank/DDBJ databases">
        <title>Aliifodinibius sp. nov., a new bacterium isolated from saline soil.</title>
        <authorList>
            <person name="Galisteo C."/>
            <person name="De La Haba R."/>
            <person name="Sanchez-Porro C."/>
            <person name="Ventosa A."/>
        </authorList>
    </citation>
    <scope>NUCLEOTIDE SEQUENCE [LARGE SCALE GENOMIC DNA]</scope>
    <source>
        <strain evidence="2 3">1BSP15-2V2</strain>
    </source>
</reference>
<dbReference type="Proteomes" id="UP001207918">
    <property type="component" value="Unassembled WGS sequence"/>
</dbReference>
<comment type="caution">
    <text evidence="2">The sequence shown here is derived from an EMBL/GenBank/DDBJ whole genome shotgun (WGS) entry which is preliminary data.</text>
</comment>
<evidence type="ECO:0008006" key="4">
    <source>
        <dbReference type="Google" id="ProtNLM"/>
    </source>
</evidence>
<dbReference type="SUPFAM" id="SSF56935">
    <property type="entry name" value="Porins"/>
    <property type="match status" value="1"/>
</dbReference>
<organism evidence="2 3">
    <name type="scientific">Fodinibius salsisoli</name>
    <dbReference type="NCBI Taxonomy" id="2820877"/>
    <lineage>
        <taxon>Bacteria</taxon>
        <taxon>Pseudomonadati</taxon>
        <taxon>Balneolota</taxon>
        <taxon>Balneolia</taxon>
        <taxon>Balneolales</taxon>
        <taxon>Balneolaceae</taxon>
        <taxon>Fodinibius</taxon>
    </lineage>
</organism>
<protein>
    <recommendedName>
        <fullName evidence="4">Long-chain fatty acid transport protein</fullName>
    </recommendedName>
</protein>
<gene>
    <name evidence="2" type="ORF">J6I44_08325</name>
</gene>
<proteinExistence type="predicted"/>
<dbReference type="EMBL" id="JAGGJA010000005">
    <property type="protein sequence ID" value="MCW9706860.1"/>
    <property type="molecule type" value="Genomic_DNA"/>
</dbReference>
<feature type="chain" id="PRO_5045367728" description="Long-chain fatty acid transport protein" evidence="1">
    <location>
        <begin position="20"/>
        <end position="432"/>
    </location>
</feature>